<accession>A0AC35GLJ3</accession>
<sequence length="62" mass="6382">MQGCSEAAFAVDPFGGANGAIKKPRLAITDSFPLPTSSDRASIGKQSEGRIGAFDIKGTVKI</sequence>
<dbReference type="WBParaSite" id="PS1159_v2.g626.t1">
    <property type="protein sequence ID" value="PS1159_v2.g626.t1"/>
    <property type="gene ID" value="PS1159_v2.g626"/>
</dbReference>
<evidence type="ECO:0000313" key="2">
    <source>
        <dbReference type="WBParaSite" id="PS1159_v2.g626.t1"/>
    </source>
</evidence>
<reference evidence="2" key="1">
    <citation type="submission" date="2022-11" db="UniProtKB">
        <authorList>
            <consortium name="WormBaseParasite"/>
        </authorList>
    </citation>
    <scope>IDENTIFICATION</scope>
</reference>
<organism evidence="1 2">
    <name type="scientific">Panagrolaimus sp. PS1159</name>
    <dbReference type="NCBI Taxonomy" id="55785"/>
    <lineage>
        <taxon>Eukaryota</taxon>
        <taxon>Metazoa</taxon>
        <taxon>Ecdysozoa</taxon>
        <taxon>Nematoda</taxon>
        <taxon>Chromadorea</taxon>
        <taxon>Rhabditida</taxon>
        <taxon>Tylenchina</taxon>
        <taxon>Panagrolaimomorpha</taxon>
        <taxon>Panagrolaimoidea</taxon>
        <taxon>Panagrolaimidae</taxon>
        <taxon>Panagrolaimus</taxon>
    </lineage>
</organism>
<name>A0AC35GLJ3_9BILA</name>
<evidence type="ECO:0000313" key="1">
    <source>
        <dbReference type="Proteomes" id="UP000887580"/>
    </source>
</evidence>
<dbReference type="Proteomes" id="UP000887580">
    <property type="component" value="Unplaced"/>
</dbReference>
<protein>
    <submittedName>
        <fullName evidence="2">Uncharacterized protein</fullName>
    </submittedName>
</protein>
<proteinExistence type="predicted"/>